<dbReference type="PROSITE" id="PS51382">
    <property type="entry name" value="SPX"/>
    <property type="match status" value="1"/>
</dbReference>
<evidence type="ECO:0000313" key="3">
    <source>
        <dbReference type="Proteomes" id="UP000663889"/>
    </source>
</evidence>
<organism evidence="2 3">
    <name type="scientific">Rotaria sordida</name>
    <dbReference type="NCBI Taxonomy" id="392033"/>
    <lineage>
        <taxon>Eukaryota</taxon>
        <taxon>Metazoa</taxon>
        <taxon>Spiralia</taxon>
        <taxon>Gnathifera</taxon>
        <taxon>Rotifera</taxon>
        <taxon>Eurotatoria</taxon>
        <taxon>Bdelloidea</taxon>
        <taxon>Philodinida</taxon>
        <taxon>Philodinidae</taxon>
        <taxon>Rotaria</taxon>
    </lineage>
</organism>
<dbReference type="EMBL" id="CAJNOU010012994">
    <property type="protein sequence ID" value="CAF1563492.1"/>
    <property type="molecule type" value="Genomic_DNA"/>
</dbReference>
<dbReference type="AlphaFoldDB" id="A0A815XYY2"/>
<dbReference type="InterPro" id="IPR004331">
    <property type="entry name" value="SPX_dom"/>
</dbReference>
<proteinExistence type="predicted"/>
<protein>
    <recommendedName>
        <fullName evidence="1">SPX domain-containing protein</fullName>
    </recommendedName>
</protein>
<reference evidence="2" key="1">
    <citation type="submission" date="2021-02" db="EMBL/GenBank/DDBJ databases">
        <authorList>
            <person name="Nowell W R."/>
        </authorList>
    </citation>
    <scope>NUCLEOTIDE SEQUENCE</scope>
</reference>
<comment type="caution">
    <text evidence="2">The sequence shown here is derived from an EMBL/GenBank/DDBJ whole genome shotgun (WGS) entry which is preliminary data.</text>
</comment>
<evidence type="ECO:0000259" key="1">
    <source>
        <dbReference type="PROSITE" id="PS51382"/>
    </source>
</evidence>
<feature type="non-terminal residue" evidence="2">
    <location>
        <position position="67"/>
    </location>
</feature>
<sequence length="67" mass="7949">MKFGVHLLTNLTSEWNSQYIQYQYMKEMLEKAVAEAPVLVNNNDDDDSGSNLFCEQYFLRVDEEFFE</sequence>
<evidence type="ECO:0000313" key="2">
    <source>
        <dbReference type="EMBL" id="CAF1563492.1"/>
    </source>
</evidence>
<dbReference type="Pfam" id="PF03105">
    <property type="entry name" value="SPX"/>
    <property type="match status" value="1"/>
</dbReference>
<dbReference type="Proteomes" id="UP000663889">
    <property type="component" value="Unassembled WGS sequence"/>
</dbReference>
<accession>A0A815XYY2</accession>
<name>A0A815XYY2_9BILA</name>
<gene>
    <name evidence="2" type="ORF">SEV965_LOCUS39245</name>
</gene>
<feature type="domain" description="SPX" evidence="1">
    <location>
        <begin position="1"/>
        <end position="67"/>
    </location>
</feature>